<dbReference type="STRING" id="1120996.SAMN02746066_01706"/>
<evidence type="ECO:0000313" key="2">
    <source>
        <dbReference type="EMBL" id="SHM36623.1"/>
    </source>
</evidence>
<dbReference type="SUPFAM" id="SSF53067">
    <property type="entry name" value="Actin-like ATPase domain"/>
    <property type="match status" value="1"/>
</dbReference>
<dbReference type="PANTHER" id="PTHR34847:SF1">
    <property type="entry name" value="NODULATION PROTEIN U"/>
    <property type="match status" value="1"/>
</dbReference>
<dbReference type="InterPro" id="IPR003696">
    <property type="entry name" value="Carbtransf_dom"/>
</dbReference>
<organism evidence="2 3">
    <name type="scientific">Anaerosporobacter mobilis DSM 15930</name>
    <dbReference type="NCBI Taxonomy" id="1120996"/>
    <lineage>
        <taxon>Bacteria</taxon>
        <taxon>Bacillati</taxon>
        <taxon>Bacillota</taxon>
        <taxon>Clostridia</taxon>
        <taxon>Lachnospirales</taxon>
        <taxon>Lachnospiraceae</taxon>
        <taxon>Anaerosporobacter</taxon>
    </lineage>
</organism>
<dbReference type="EMBL" id="FRCP01000009">
    <property type="protein sequence ID" value="SHM36623.1"/>
    <property type="molecule type" value="Genomic_DNA"/>
</dbReference>
<dbReference type="Gene3D" id="3.30.420.40">
    <property type="match status" value="1"/>
</dbReference>
<dbReference type="GO" id="GO:0016740">
    <property type="term" value="F:transferase activity"/>
    <property type="evidence" value="ECO:0007669"/>
    <property type="project" value="UniProtKB-KW"/>
</dbReference>
<gene>
    <name evidence="2" type="ORF">SAMN02746066_01706</name>
</gene>
<dbReference type="CDD" id="cd24098">
    <property type="entry name" value="ASKHA_NBD_TobZ_N"/>
    <property type="match status" value="1"/>
</dbReference>
<keyword evidence="3" id="KW-1185">Reference proteome</keyword>
<sequence length="322" mass="36040">MYILGLGGSNHDFSACLVKDGEIRCMIEDERITRKKNGKGLGLQLAKGFSLNYCLKAEGIDIDQVDMIVANDIINKVMYKRLNKKVEMMNHHLAHAASSYYVSQMNEAAILVLDAVGSKNLQNNKYESGSYGVGTGKEIRFLGKVEGYNYPETDYVENSLGIFYSIITEIIGFGEHQEGKTMGLAPYGTSKYYHLIKRYIRYTGKGQIEMKMEDIKALLELKKMVAEVKGEEKQFELKADLAWAAQTILEELIMDMCRYVKVETKMDNICLAGGIVLNSVANYKLYKEKLFKNIFIPPACGDNGTSIGSALYGYHCLQGNIG</sequence>
<feature type="domain" description="Carbamoyltransferase" evidence="1">
    <location>
        <begin position="80"/>
        <end position="311"/>
    </location>
</feature>
<name>A0A1M7I7V9_9FIRM</name>
<dbReference type="AlphaFoldDB" id="A0A1M7I7V9"/>
<dbReference type="Proteomes" id="UP000184038">
    <property type="component" value="Unassembled WGS sequence"/>
</dbReference>
<accession>A0A1M7I7V9</accession>
<dbReference type="PANTHER" id="PTHR34847">
    <property type="entry name" value="NODULATION PROTEIN U"/>
    <property type="match status" value="1"/>
</dbReference>
<evidence type="ECO:0000313" key="3">
    <source>
        <dbReference type="Proteomes" id="UP000184038"/>
    </source>
</evidence>
<evidence type="ECO:0000259" key="1">
    <source>
        <dbReference type="Pfam" id="PF02543"/>
    </source>
</evidence>
<dbReference type="InterPro" id="IPR043129">
    <property type="entry name" value="ATPase_NBD"/>
</dbReference>
<feature type="domain" description="Carbamoyltransferase" evidence="1">
    <location>
        <begin position="3"/>
        <end position="76"/>
    </location>
</feature>
<reference evidence="2 3" key="1">
    <citation type="submission" date="2016-11" db="EMBL/GenBank/DDBJ databases">
        <authorList>
            <person name="Jaros S."/>
            <person name="Januszkiewicz K."/>
            <person name="Wedrychowicz H."/>
        </authorList>
    </citation>
    <scope>NUCLEOTIDE SEQUENCE [LARGE SCALE GENOMIC DNA]</scope>
    <source>
        <strain evidence="2 3">DSM 15930</strain>
    </source>
</reference>
<protein>
    <submittedName>
        <fullName evidence="2">Carbamoyltransferase N-terminus</fullName>
    </submittedName>
</protein>
<keyword evidence="2" id="KW-0808">Transferase</keyword>
<dbReference type="Pfam" id="PF02543">
    <property type="entry name" value="Carbam_trans_N"/>
    <property type="match status" value="2"/>
</dbReference>
<dbReference type="OrthoDB" id="9780777at2"/>
<dbReference type="RefSeq" id="WP_073286014.1">
    <property type="nucleotide sequence ID" value="NZ_FRCP01000009.1"/>
</dbReference>
<dbReference type="InterPro" id="IPR051338">
    <property type="entry name" value="NodU/CmcH_Carbamoyltrnsfr"/>
</dbReference>
<proteinExistence type="predicted"/>